<keyword evidence="1" id="KW-0812">Transmembrane</keyword>
<sequence length="77" mass="9258">MLYLTCIVTVSRLFWRVASDLLWLILFYLRRGAFVIHTSVMVYCWVKMLQYPIRSVCHVFLARDGRPERVQARNYCL</sequence>
<reference evidence="2" key="1">
    <citation type="submission" date="2014-03" db="EMBL/GenBank/DDBJ databases">
        <title>The sialotranscriptome of Amblyomma triste, Amblyomma parvum and Amblyomma cajennense ticks, uncovered by 454-based RNA-seq.</title>
        <authorList>
            <person name="Garcia G.R."/>
            <person name="Gardinassi L.G."/>
            <person name="Ribeiro J.M."/>
            <person name="Anatriello E."/>
            <person name="Ferreira B.R."/>
            <person name="Moreira H.N."/>
            <person name="Mafra C."/>
            <person name="Olegario M.M."/>
            <person name="Szabo P.J."/>
            <person name="Miranda-Santos I.K."/>
            <person name="Maruyama S.R."/>
        </authorList>
    </citation>
    <scope>NUCLEOTIDE SEQUENCE</scope>
    <source>
        <strain evidence="2">Mato Grasso do Sul</strain>
        <tissue evidence="2">Salivary glands</tissue>
    </source>
</reference>
<keyword evidence="1" id="KW-1133">Transmembrane helix</keyword>
<evidence type="ECO:0000313" key="2">
    <source>
        <dbReference type="EMBL" id="JAC27400.1"/>
    </source>
</evidence>
<name>A0A023G3B8_AMBTT</name>
<evidence type="ECO:0000256" key="1">
    <source>
        <dbReference type="SAM" id="Phobius"/>
    </source>
</evidence>
<feature type="transmembrane region" description="Helical" evidence="1">
    <location>
        <begin position="21"/>
        <end position="46"/>
    </location>
</feature>
<dbReference type="AlphaFoldDB" id="A0A023G3B8"/>
<organism evidence="2">
    <name type="scientific">Amblyomma triste</name>
    <name type="common">Neotropical tick</name>
    <dbReference type="NCBI Taxonomy" id="251400"/>
    <lineage>
        <taxon>Eukaryota</taxon>
        <taxon>Metazoa</taxon>
        <taxon>Ecdysozoa</taxon>
        <taxon>Arthropoda</taxon>
        <taxon>Chelicerata</taxon>
        <taxon>Arachnida</taxon>
        <taxon>Acari</taxon>
        <taxon>Parasitiformes</taxon>
        <taxon>Ixodida</taxon>
        <taxon>Ixodoidea</taxon>
        <taxon>Ixodidae</taxon>
        <taxon>Amblyomminae</taxon>
        <taxon>Amblyomma</taxon>
    </lineage>
</organism>
<keyword evidence="1" id="KW-0472">Membrane</keyword>
<accession>A0A023G3B8</accession>
<dbReference type="EMBL" id="GBBM01008018">
    <property type="protein sequence ID" value="JAC27400.1"/>
    <property type="molecule type" value="mRNA"/>
</dbReference>
<protein>
    <submittedName>
        <fullName evidence="2">Putative secreted protein</fullName>
    </submittedName>
</protein>
<proteinExistence type="evidence at transcript level"/>